<evidence type="ECO:0000256" key="1">
    <source>
        <dbReference type="SAM" id="Coils"/>
    </source>
</evidence>
<evidence type="ECO:0000256" key="2">
    <source>
        <dbReference type="SAM" id="MobiDB-lite"/>
    </source>
</evidence>
<feature type="compositionally biased region" description="Low complexity" evidence="2">
    <location>
        <begin position="889"/>
        <end position="903"/>
    </location>
</feature>
<dbReference type="GO" id="GO:0000922">
    <property type="term" value="C:spindle pole"/>
    <property type="evidence" value="ECO:0007669"/>
    <property type="project" value="TreeGrafter"/>
</dbReference>
<dbReference type="InterPro" id="IPR026652">
    <property type="entry name" value="CEP128"/>
</dbReference>
<keyword evidence="4" id="KW-1185">Reference proteome</keyword>
<dbReference type="GO" id="GO:0005814">
    <property type="term" value="C:centriole"/>
    <property type="evidence" value="ECO:0007669"/>
    <property type="project" value="TreeGrafter"/>
</dbReference>
<feature type="region of interest" description="Disordered" evidence="2">
    <location>
        <begin position="228"/>
        <end position="247"/>
    </location>
</feature>
<dbReference type="Proteomes" id="UP000824540">
    <property type="component" value="Unassembled WGS sequence"/>
</dbReference>
<feature type="compositionally biased region" description="Basic and acidic residues" evidence="2">
    <location>
        <begin position="286"/>
        <end position="326"/>
    </location>
</feature>
<evidence type="ECO:0000313" key="3">
    <source>
        <dbReference type="EMBL" id="KAG9347262.1"/>
    </source>
</evidence>
<proteinExistence type="predicted"/>
<feature type="region of interest" description="Disordered" evidence="2">
    <location>
        <begin position="880"/>
        <end position="916"/>
    </location>
</feature>
<feature type="region of interest" description="Disordered" evidence="2">
    <location>
        <begin position="278"/>
        <end position="326"/>
    </location>
</feature>
<name>A0A8T2PCA3_9TELE</name>
<feature type="region of interest" description="Disordered" evidence="2">
    <location>
        <begin position="1"/>
        <end position="44"/>
    </location>
</feature>
<keyword evidence="1" id="KW-0175">Coiled coil</keyword>
<evidence type="ECO:0008006" key="5">
    <source>
        <dbReference type="Google" id="ProtNLM"/>
    </source>
</evidence>
<feature type="coiled-coil region" evidence="1">
    <location>
        <begin position="555"/>
        <end position="644"/>
    </location>
</feature>
<feature type="compositionally biased region" description="Low complexity" evidence="2">
    <location>
        <begin position="7"/>
        <end position="27"/>
    </location>
</feature>
<gene>
    <name evidence="3" type="ORF">JZ751_004829</name>
</gene>
<dbReference type="PANTHER" id="PTHR46657:SF1">
    <property type="entry name" value="CENTROSOMAL PROTEIN OF 128 KDA"/>
    <property type="match status" value="1"/>
</dbReference>
<dbReference type="AlphaFoldDB" id="A0A8T2PCA3"/>
<reference evidence="3" key="1">
    <citation type="thesis" date="2021" institute="BYU ScholarsArchive" country="Provo, UT, USA">
        <title>Applications of and Algorithms for Genome Assembly and Genomic Analyses with an Emphasis on Marine Teleosts.</title>
        <authorList>
            <person name="Pickett B.D."/>
        </authorList>
    </citation>
    <scope>NUCLEOTIDE SEQUENCE</scope>
    <source>
        <strain evidence="3">HI-2016</strain>
    </source>
</reference>
<feature type="compositionally biased region" description="Polar residues" evidence="2">
    <location>
        <begin position="94"/>
        <end position="111"/>
    </location>
</feature>
<sequence>MGTMTINRSMAQSSSESENYSRSCSYRSRARDAQSRNRRWRSSADADISEKIDTLANTLQDTSQNLHNVDRLLGKYREHTDDQAEAMATLRSQRLQRTSTGRSASVSTLHTSDLEPGSASDGHRYCPTSPLRDYTGRRRSRSATVHSLHQSLRDLRSDQVRLGHDMDQEILRRNRAEVETKQTLERLSDNLLSSQRAESALRRREAASGESEEAMKSRLLRSECEKNKVEQELERTRRQLDKSEGGRDTLVQQVEELRTQLLRTEKERMDLQQQISLLASHKISPHSHEEQGRDRGSGERVELQREVQELPEAERAQSDRRREEVKSRAQAALRQWKAKCRSLERSLEEQSKEAQQSADKRREACKERDAHQVALQALGQQAEALRKELSDVLGRLAQREEEVRRQEVELSEARALRLGLEQEAREVRDASRALQEAAERQSLLEAQLREENRVMETRAEELERERQRDRALLLELRGEVRNLSTARAELASRLSQEEEARREAQRRLEEVAEEARVQGQQLRLERELHQSELDSLRGVLQDGRARQDRDLQETVKLCQLERDELQARLTQLQAEAAADKDKVRAHRQQVERMKTECDKLTEELCRTDEGYSQLHRKYQLLKQELEEKNRISELLAQIRRLEAEQESILSGIGAEIDMACQALSGDSAEKFKAISLSLGLQNDPHRWLAETKSKLQWLCEEVKEREVRARRLRRHVQQGREEIKGLKKSKETDQQVLLERISQQERLLEDIHEEKRDLLEKTRKKDEDLRSLQDRISDLELSTRLALDHLESVPEKLSLLENFKDLEESQRQREMVEQRYTRYKEIVDGLQHQLEESKRRIQDYRDEKMDAVSRSMRLAALSSSIHDQSSFLSSSLLNDRASPHKRFSSPDFDSSLLDSGSSPVNGAKFQTQQSET</sequence>
<comment type="caution">
    <text evidence="3">The sequence shown here is derived from an EMBL/GenBank/DDBJ whole genome shotgun (WGS) entry which is preliminary data.</text>
</comment>
<feature type="region of interest" description="Disordered" evidence="2">
    <location>
        <begin position="94"/>
        <end position="150"/>
    </location>
</feature>
<accession>A0A8T2PCA3</accession>
<evidence type="ECO:0000313" key="4">
    <source>
        <dbReference type="Proteomes" id="UP000824540"/>
    </source>
</evidence>
<dbReference type="EMBL" id="JAFBMS010000013">
    <property type="protein sequence ID" value="KAG9347262.1"/>
    <property type="molecule type" value="Genomic_DNA"/>
</dbReference>
<feature type="coiled-coil region" evidence="1">
    <location>
        <begin position="806"/>
        <end position="854"/>
    </location>
</feature>
<protein>
    <recommendedName>
        <fullName evidence="5">Centrosomal protein 128</fullName>
    </recommendedName>
</protein>
<organism evidence="3 4">
    <name type="scientific">Albula glossodonta</name>
    <name type="common">roundjaw bonefish</name>
    <dbReference type="NCBI Taxonomy" id="121402"/>
    <lineage>
        <taxon>Eukaryota</taxon>
        <taxon>Metazoa</taxon>
        <taxon>Chordata</taxon>
        <taxon>Craniata</taxon>
        <taxon>Vertebrata</taxon>
        <taxon>Euteleostomi</taxon>
        <taxon>Actinopterygii</taxon>
        <taxon>Neopterygii</taxon>
        <taxon>Teleostei</taxon>
        <taxon>Albuliformes</taxon>
        <taxon>Albulidae</taxon>
        <taxon>Albula</taxon>
    </lineage>
</organism>
<dbReference type="OrthoDB" id="10046318at2759"/>
<dbReference type="PANTHER" id="PTHR46657">
    <property type="entry name" value="CENTROSOMAL PROTEIN OF 128 KDA"/>
    <property type="match status" value="1"/>
</dbReference>
<feature type="region of interest" description="Disordered" evidence="2">
    <location>
        <begin position="347"/>
        <end position="367"/>
    </location>
</feature>
<feature type="coiled-coil region" evidence="1">
    <location>
        <begin position="709"/>
        <end position="775"/>
    </location>
</feature>